<dbReference type="Proteomes" id="UP000775213">
    <property type="component" value="Unassembled WGS sequence"/>
</dbReference>
<accession>A0AAV7G6N3</accession>
<gene>
    <name evidence="1" type="ORF">IEQ34_018638</name>
</gene>
<dbReference type="EMBL" id="JAGFBR010000017">
    <property type="protein sequence ID" value="KAH0451339.1"/>
    <property type="molecule type" value="Genomic_DNA"/>
</dbReference>
<dbReference type="AlphaFoldDB" id="A0AAV7G6N3"/>
<proteinExistence type="predicted"/>
<name>A0AAV7G6N3_DENCH</name>
<keyword evidence="2" id="KW-1185">Reference proteome</keyword>
<protein>
    <submittedName>
        <fullName evidence="1">Uncharacterized protein</fullName>
    </submittedName>
</protein>
<reference evidence="1 2" key="1">
    <citation type="journal article" date="2021" name="Hortic Res">
        <title>Chromosome-scale assembly of the Dendrobium chrysotoxum genome enhances the understanding of orchid evolution.</title>
        <authorList>
            <person name="Zhang Y."/>
            <person name="Zhang G.Q."/>
            <person name="Zhang D."/>
            <person name="Liu X.D."/>
            <person name="Xu X.Y."/>
            <person name="Sun W.H."/>
            <person name="Yu X."/>
            <person name="Zhu X."/>
            <person name="Wang Z.W."/>
            <person name="Zhao X."/>
            <person name="Zhong W.Y."/>
            <person name="Chen H."/>
            <person name="Yin W.L."/>
            <person name="Huang T."/>
            <person name="Niu S.C."/>
            <person name="Liu Z.J."/>
        </authorList>
    </citation>
    <scope>NUCLEOTIDE SEQUENCE [LARGE SCALE GENOMIC DNA]</scope>
    <source>
        <strain evidence="1">Lindl</strain>
    </source>
</reference>
<organism evidence="1 2">
    <name type="scientific">Dendrobium chrysotoxum</name>
    <name type="common">Orchid</name>
    <dbReference type="NCBI Taxonomy" id="161865"/>
    <lineage>
        <taxon>Eukaryota</taxon>
        <taxon>Viridiplantae</taxon>
        <taxon>Streptophyta</taxon>
        <taxon>Embryophyta</taxon>
        <taxon>Tracheophyta</taxon>
        <taxon>Spermatophyta</taxon>
        <taxon>Magnoliopsida</taxon>
        <taxon>Liliopsida</taxon>
        <taxon>Asparagales</taxon>
        <taxon>Orchidaceae</taxon>
        <taxon>Epidendroideae</taxon>
        <taxon>Malaxideae</taxon>
        <taxon>Dendrobiinae</taxon>
        <taxon>Dendrobium</taxon>
    </lineage>
</organism>
<comment type="caution">
    <text evidence="1">The sequence shown here is derived from an EMBL/GenBank/DDBJ whole genome shotgun (WGS) entry which is preliminary data.</text>
</comment>
<evidence type="ECO:0000313" key="2">
    <source>
        <dbReference type="Proteomes" id="UP000775213"/>
    </source>
</evidence>
<evidence type="ECO:0000313" key="1">
    <source>
        <dbReference type="EMBL" id="KAH0451339.1"/>
    </source>
</evidence>
<sequence>MSCITIIQKHVILIELYYNSLIFANIYSYIDDQENVTDRNMVEEVSPEVKNRKILESISYSDERNASLAKFVLDEEAESARRQIVDAISRMYKIVKICTAVDSDSRREMLWILILFKLYN</sequence>